<feature type="region of interest" description="Disordered" evidence="1">
    <location>
        <begin position="349"/>
        <end position="381"/>
    </location>
</feature>
<dbReference type="EMBL" id="VSWD01000006">
    <property type="protein sequence ID" value="KAK3099976.1"/>
    <property type="molecule type" value="Genomic_DNA"/>
</dbReference>
<proteinExistence type="predicted"/>
<reference evidence="2" key="1">
    <citation type="submission" date="2019-08" db="EMBL/GenBank/DDBJ databases">
        <title>The improved chromosome-level genome for the pearl oyster Pinctada fucata martensii using PacBio sequencing and Hi-C.</title>
        <authorList>
            <person name="Zheng Z."/>
        </authorList>
    </citation>
    <scope>NUCLEOTIDE SEQUENCE</scope>
    <source>
        <strain evidence="2">ZZ-2019</strain>
        <tissue evidence="2">Adductor muscle</tissue>
    </source>
</reference>
<accession>A0AA88YDX7</accession>
<sequence length="393" mass="44772">MNDSFALLQARGELSSSVDPSSHQARAVENFMKTHGHPPFPDAWCPYNRRGQPLPRHARFGYLILVSDPQSKQCNMAKELENFYVQKCTNELKKILTIISTAPTIEHHIEHRRTPSKLEKFLNVLKRQTINRSTEVDRTGLHVPSGTPGPPAVTLTNVIRTAIPSELIVVDIQDQIFDAKALRKGEDCPMTEDQKEGMKGENMDTVTGLLLHTMSECYFKKGDIIDKVAEIQRWHKRFSEFSIAELTEIETSLERRSEEIIPAFDECLAKLNEKELHEGYKNLFIWTWKLHAMFSDNESKGVEKMNEVTQKYSEATKASEDKINILSNEMKKMKAKCTSCEKKIAEYKERTFRPQTSPSTVKVDPSPDDPSPDDPSTNHSVLKHIYTHTTSAV</sequence>
<evidence type="ECO:0000256" key="1">
    <source>
        <dbReference type="SAM" id="MobiDB-lite"/>
    </source>
</evidence>
<keyword evidence="3" id="KW-1185">Reference proteome</keyword>
<name>A0AA88YDX7_PINIB</name>
<gene>
    <name evidence="2" type="ORF">FSP39_012786</name>
</gene>
<dbReference type="Proteomes" id="UP001186944">
    <property type="component" value="Unassembled WGS sequence"/>
</dbReference>
<protein>
    <submittedName>
        <fullName evidence="2">Uncharacterized protein</fullName>
    </submittedName>
</protein>
<evidence type="ECO:0000313" key="2">
    <source>
        <dbReference type="EMBL" id="KAK3099976.1"/>
    </source>
</evidence>
<evidence type="ECO:0000313" key="3">
    <source>
        <dbReference type="Proteomes" id="UP001186944"/>
    </source>
</evidence>
<organism evidence="2 3">
    <name type="scientific">Pinctada imbricata</name>
    <name type="common">Atlantic pearl-oyster</name>
    <name type="synonym">Pinctada martensii</name>
    <dbReference type="NCBI Taxonomy" id="66713"/>
    <lineage>
        <taxon>Eukaryota</taxon>
        <taxon>Metazoa</taxon>
        <taxon>Spiralia</taxon>
        <taxon>Lophotrochozoa</taxon>
        <taxon>Mollusca</taxon>
        <taxon>Bivalvia</taxon>
        <taxon>Autobranchia</taxon>
        <taxon>Pteriomorphia</taxon>
        <taxon>Pterioida</taxon>
        <taxon>Pterioidea</taxon>
        <taxon>Pteriidae</taxon>
        <taxon>Pinctada</taxon>
    </lineage>
</organism>
<comment type="caution">
    <text evidence="2">The sequence shown here is derived from an EMBL/GenBank/DDBJ whole genome shotgun (WGS) entry which is preliminary data.</text>
</comment>
<dbReference type="AlphaFoldDB" id="A0AA88YDX7"/>